<organism evidence="4 5">
    <name type="scientific">Aquiflexum balticum DSM 16537</name>
    <dbReference type="NCBI Taxonomy" id="758820"/>
    <lineage>
        <taxon>Bacteria</taxon>
        <taxon>Pseudomonadati</taxon>
        <taxon>Bacteroidota</taxon>
        <taxon>Cytophagia</taxon>
        <taxon>Cytophagales</taxon>
        <taxon>Cyclobacteriaceae</taxon>
        <taxon>Aquiflexum</taxon>
    </lineage>
</organism>
<name>A0A1W2HAK6_9BACT</name>
<dbReference type="Gene3D" id="2.60.40.790">
    <property type="match status" value="1"/>
</dbReference>
<evidence type="ECO:0000256" key="2">
    <source>
        <dbReference type="RuleBase" id="RU003616"/>
    </source>
</evidence>
<accession>A0A1W2HAK6</accession>
<feature type="domain" description="SHSP" evidence="3">
    <location>
        <begin position="34"/>
        <end position="148"/>
    </location>
</feature>
<dbReference type="EMBL" id="LT838813">
    <property type="protein sequence ID" value="SMD45935.1"/>
    <property type="molecule type" value="Genomic_DNA"/>
</dbReference>
<dbReference type="AlphaFoldDB" id="A0A1W2HAK6"/>
<dbReference type="CDD" id="cd06464">
    <property type="entry name" value="ACD_sHsps-like"/>
    <property type="match status" value="1"/>
</dbReference>
<dbReference type="InterPro" id="IPR008978">
    <property type="entry name" value="HSP20-like_chaperone"/>
</dbReference>
<evidence type="ECO:0000256" key="1">
    <source>
        <dbReference type="PROSITE-ProRule" id="PRU00285"/>
    </source>
</evidence>
<dbReference type="SUPFAM" id="SSF49764">
    <property type="entry name" value="HSP20-like chaperones"/>
    <property type="match status" value="1"/>
</dbReference>
<dbReference type="PROSITE" id="PS01031">
    <property type="entry name" value="SHSP"/>
    <property type="match status" value="1"/>
</dbReference>
<reference evidence="5" key="1">
    <citation type="submission" date="2017-04" db="EMBL/GenBank/DDBJ databases">
        <authorList>
            <person name="Varghese N."/>
            <person name="Submissions S."/>
        </authorList>
    </citation>
    <scope>NUCLEOTIDE SEQUENCE [LARGE SCALE GENOMIC DNA]</scope>
    <source>
        <strain evidence="5">DSM 16537</strain>
    </source>
</reference>
<sequence>MGALTKRNGGFWPKMVQDFFGTENPFDWDEKFWYPEKSIEIPSCNVIENDKEFKLELSAPGFDKKDFKIDISDGILSISAEKEHKAEEEKDNYRKKEFSYSSIRRSFSLPENVKDENIDAKYDKGILKIVLPKKMLETSKPKKAIEVA</sequence>
<dbReference type="STRING" id="758820.SAMN00777080_4608"/>
<dbReference type="Pfam" id="PF00011">
    <property type="entry name" value="HSP20"/>
    <property type="match status" value="1"/>
</dbReference>
<keyword evidence="5" id="KW-1185">Reference proteome</keyword>
<proteinExistence type="inferred from homology"/>
<dbReference type="RefSeq" id="WP_084122892.1">
    <property type="nucleotide sequence ID" value="NZ_LT838813.1"/>
</dbReference>
<evidence type="ECO:0000313" key="4">
    <source>
        <dbReference type="EMBL" id="SMD45935.1"/>
    </source>
</evidence>
<dbReference type="PANTHER" id="PTHR11527">
    <property type="entry name" value="HEAT-SHOCK PROTEIN 20 FAMILY MEMBER"/>
    <property type="match status" value="1"/>
</dbReference>
<dbReference type="Proteomes" id="UP000192333">
    <property type="component" value="Chromosome I"/>
</dbReference>
<evidence type="ECO:0000259" key="3">
    <source>
        <dbReference type="PROSITE" id="PS01031"/>
    </source>
</evidence>
<dbReference type="InterPro" id="IPR031107">
    <property type="entry name" value="Small_HSP"/>
</dbReference>
<dbReference type="InterPro" id="IPR002068">
    <property type="entry name" value="A-crystallin/Hsp20_dom"/>
</dbReference>
<evidence type="ECO:0000313" key="5">
    <source>
        <dbReference type="Proteomes" id="UP000192333"/>
    </source>
</evidence>
<comment type="similarity">
    <text evidence="1 2">Belongs to the small heat shock protein (HSP20) family.</text>
</comment>
<protein>
    <submittedName>
        <fullName evidence="4">HSP20 family protein</fullName>
    </submittedName>
</protein>
<gene>
    <name evidence="4" type="ORF">SAMN00777080_4608</name>
</gene>